<dbReference type="Pfam" id="PF20050">
    <property type="entry name" value="DUF6452"/>
    <property type="match status" value="1"/>
</dbReference>
<dbReference type="EMBL" id="BAABCR010000013">
    <property type="protein sequence ID" value="GAA4029141.1"/>
    <property type="molecule type" value="Genomic_DNA"/>
</dbReference>
<name>A0ABP7TP01_9FLAO</name>
<keyword evidence="2" id="KW-1185">Reference proteome</keyword>
<gene>
    <name evidence="1" type="ORF">GCM10022386_11070</name>
</gene>
<protein>
    <submittedName>
        <fullName evidence="1">DUF6452 family protein</fullName>
    </submittedName>
</protein>
<proteinExistence type="predicted"/>
<organism evidence="1 2">
    <name type="scientific">Flavobacterium cheonhonense</name>
    <dbReference type="NCBI Taxonomy" id="706185"/>
    <lineage>
        <taxon>Bacteria</taxon>
        <taxon>Pseudomonadati</taxon>
        <taxon>Bacteroidota</taxon>
        <taxon>Flavobacteriia</taxon>
        <taxon>Flavobacteriales</taxon>
        <taxon>Flavobacteriaceae</taxon>
        <taxon>Flavobacterium</taxon>
    </lineage>
</organism>
<reference evidence="2" key="1">
    <citation type="journal article" date="2019" name="Int. J. Syst. Evol. Microbiol.">
        <title>The Global Catalogue of Microorganisms (GCM) 10K type strain sequencing project: providing services to taxonomists for standard genome sequencing and annotation.</title>
        <authorList>
            <consortium name="The Broad Institute Genomics Platform"/>
            <consortium name="The Broad Institute Genome Sequencing Center for Infectious Disease"/>
            <person name="Wu L."/>
            <person name="Ma J."/>
        </authorList>
    </citation>
    <scope>NUCLEOTIDE SEQUENCE [LARGE SCALE GENOMIC DNA]</scope>
    <source>
        <strain evidence="2">JCM 17064</strain>
    </source>
</reference>
<evidence type="ECO:0000313" key="1">
    <source>
        <dbReference type="EMBL" id="GAA4029141.1"/>
    </source>
</evidence>
<sequence length="153" mass="17090">MAFSGCEKDDICVDETTPQLVIEFYDISNPAVLKNVVNLKVTGEGMTEALNTFNGVSKISLPLKTNEDVTKYHLLLNSNSSTASNEDVLEFNYTRQNVYVSRACGYKTVFELNTANGFDLTDATITDGLWIQDTNLQTNSIITEDEVHLKIYF</sequence>
<evidence type="ECO:0000313" key="2">
    <source>
        <dbReference type="Proteomes" id="UP001500968"/>
    </source>
</evidence>
<comment type="caution">
    <text evidence="1">The sequence shown here is derived from an EMBL/GenBank/DDBJ whole genome shotgun (WGS) entry which is preliminary data.</text>
</comment>
<dbReference type="InterPro" id="IPR045607">
    <property type="entry name" value="DUF6452"/>
</dbReference>
<accession>A0ABP7TP01</accession>
<dbReference type="Proteomes" id="UP001500968">
    <property type="component" value="Unassembled WGS sequence"/>
</dbReference>